<dbReference type="InterPro" id="IPR012337">
    <property type="entry name" value="RNaseH-like_sf"/>
</dbReference>
<dbReference type="Gene3D" id="3.10.20.370">
    <property type="match status" value="1"/>
</dbReference>
<sequence length="1546" mass="172477">SCTMPSGQPAPTAASAKREKMYIVYAPREIMVDKFYGDGGVGETTRFLCRIERAWECLHIDSDKEKISYLYEKVGEEVEREIRCHLEGRAATADQVLEIIKRCYGEKRTLPALKRAFLNTKQRKDEGVRAFSHRLKEAFDAVTSRQRDSEIDLSPTSELRDTFVENLRDKQTRRHLRGQLTSSPNATFNEIRLQAKKMEDDNSDFEGEEEESFDLRQVAASRPTDEVTLKLLTEQVGKRISPVPPRLNERWGRAEERSTWLRDNNNSTIGLPNASDSGEPKNAIGQCPVTDVLLWGHVKVRSLLDTGSMVSIVTRDFFENYVQPRGWELKKDISLKLTAANGLSLPYDGYFISDVTIFGTSVKDRVFLVLKEELKRPSEPCIIGMNILQEISPWSEILNTDSSSSSLPQRTQPPPVGKYVRVARDSCIPPSTVLAVSVTGPHPSAAGQFIVEPLPVLIKGAVFAVPVRVEACAGRLTTLLVNAGDTATVLRRNTVVGLLSKEDPCLNLAATSYGIDVTLSDTADIGGCPAPPSQAMEAMIAGCVTGSHRVDLRHLLAEHNDLFAWSEMDLGYTDKVHHRIPVTTDVPVSQPYRRLPPKQFEEVRQHLKSLMERGVIRESTSPYSSPIVLVRKSNGDLRMCVDYRRLNAVTRKDAFPLPRIDESLDALGGARIFSTLDLACGYHQVAMAEKDKSKTAFTTPLGLFEFNRMPFGLTGAPATFQRLMQSSMNDLVFKIMLVYLDDILVYANDFKTHMTRLSMVFARLRELGLKLNPEKCKFGADSVDYLGHVISADGIATEAAKVKAVQDWKVPSTIRELRAFLGLASYYRKFIDGFAKIARPLHAITSAVNADPVSSKRKHAPIAKFWNEDCQQAFNNLKSALCSAPILGYADFTKPFRLDIDASFDGLGAVLSQDQSDGRRVIAYASRSLRPNERNMRNYSSFKLELLGLKWAVTEKFRGYLLGSKCEVMTDNNPLSHLQTAKLGAVEQRWAAELALFDLDIKYRPGKQNANADSLSRYPVESPVGGGETDTDCCMVGTSAAPGLTAPTTLIPAEVGVIGYCESSTALPHTLVATEVGNTSSLGLDNIKESQLEDPDIAIVIGHVRTGQKPKGDGPTHLSSTSKLLLRQWPRLTLDDGCLVRRCTPAGTVPLQQVVIPSSLVPQVLMLAHDQNGHQGAERTLQFLRRRCYWPRMTSDTQDYCASCNRCQVAKTPPVKFSQTTGHLISTAPLELVAIDFTKLERASDGREDVLVCTDVFTKWTIAAPTRDQTARTVARVLLREWIPHYGVPLRLHSDQGRSFDAEIVRCLCEHYGIQRSRTTPYNPQGNGVCERFNRTLHDLLRTLSVEQKRRWPDYIQELVFFYNSTPHATTGESPFLLLFGREPRLPLDLFINHTSQGVYSSAQEYLSLHVKRLRQIHELALARIKSAAKQREKPHVTTAYRPEIGDKVLLRQHPLGRNKIQDKFSEQTYQLAELPASAGGPAVITPCGDSTDKRRVTFRELRPLVGPSALTHQSKDASVPVLPDEQRLPRRSRRSSRKPDRLGLY</sequence>
<accession>A0AAE1AKY8</accession>
<dbReference type="CDD" id="cd09274">
    <property type="entry name" value="RNase_HI_RT_Ty3"/>
    <property type="match status" value="1"/>
</dbReference>
<dbReference type="GO" id="GO:0003964">
    <property type="term" value="F:RNA-directed DNA polymerase activity"/>
    <property type="evidence" value="ECO:0007669"/>
    <property type="project" value="UniProtKB-KW"/>
</dbReference>
<feature type="region of interest" description="Disordered" evidence="9">
    <location>
        <begin position="1505"/>
        <end position="1546"/>
    </location>
</feature>
<dbReference type="PANTHER" id="PTHR37984">
    <property type="entry name" value="PROTEIN CBG26694"/>
    <property type="match status" value="1"/>
</dbReference>
<dbReference type="Pfam" id="PF17919">
    <property type="entry name" value="RT_RNaseH_2"/>
    <property type="match status" value="1"/>
</dbReference>
<evidence type="ECO:0000313" key="12">
    <source>
        <dbReference type="EMBL" id="KAK3789682.1"/>
    </source>
</evidence>
<keyword evidence="5" id="KW-0255">Endonuclease</keyword>
<dbReference type="PROSITE" id="PS50994">
    <property type="entry name" value="INTEGRASE"/>
    <property type="match status" value="1"/>
</dbReference>
<evidence type="ECO:0000256" key="1">
    <source>
        <dbReference type="ARBA" id="ARBA00022670"/>
    </source>
</evidence>
<reference evidence="12" key="1">
    <citation type="journal article" date="2023" name="G3 (Bethesda)">
        <title>A reference genome for the long-term kleptoplast-retaining sea slug Elysia crispata morphotype clarki.</title>
        <authorList>
            <person name="Eastman K.E."/>
            <person name="Pendleton A.L."/>
            <person name="Shaikh M.A."/>
            <person name="Suttiyut T."/>
            <person name="Ogas R."/>
            <person name="Tomko P."/>
            <person name="Gavelis G."/>
            <person name="Widhalm J.R."/>
            <person name="Wisecaver J.H."/>
        </authorList>
    </citation>
    <scope>NUCLEOTIDE SEQUENCE</scope>
    <source>
        <strain evidence="12">ECLA1</strain>
    </source>
</reference>
<dbReference type="FunFam" id="3.30.70.270:FF:000020">
    <property type="entry name" value="Transposon Tf2-6 polyprotein-like Protein"/>
    <property type="match status" value="1"/>
</dbReference>
<name>A0AAE1AKY8_9GAST</name>
<dbReference type="CDD" id="cd00303">
    <property type="entry name" value="retropepsin_like"/>
    <property type="match status" value="1"/>
</dbReference>
<dbReference type="InterPro" id="IPR000477">
    <property type="entry name" value="RT_dom"/>
</dbReference>
<evidence type="ECO:0000256" key="6">
    <source>
        <dbReference type="ARBA" id="ARBA00022801"/>
    </source>
</evidence>
<evidence type="ECO:0000256" key="3">
    <source>
        <dbReference type="ARBA" id="ARBA00022695"/>
    </source>
</evidence>
<evidence type="ECO:0000256" key="4">
    <source>
        <dbReference type="ARBA" id="ARBA00022722"/>
    </source>
</evidence>
<dbReference type="GO" id="GO:0015074">
    <property type="term" value="P:DNA integration"/>
    <property type="evidence" value="ECO:0007669"/>
    <property type="project" value="InterPro"/>
</dbReference>
<evidence type="ECO:0000256" key="2">
    <source>
        <dbReference type="ARBA" id="ARBA00022679"/>
    </source>
</evidence>
<keyword evidence="2" id="KW-0808">Transferase</keyword>
<evidence type="ECO:0000313" key="13">
    <source>
        <dbReference type="Proteomes" id="UP001283361"/>
    </source>
</evidence>
<dbReference type="PROSITE" id="PS50878">
    <property type="entry name" value="RT_POL"/>
    <property type="match status" value="1"/>
</dbReference>
<dbReference type="InterPro" id="IPR041588">
    <property type="entry name" value="Integrase_H2C2"/>
</dbReference>
<dbReference type="InterPro" id="IPR041577">
    <property type="entry name" value="RT_RNaseH_2"/>
</dbReference>
<dbReference type="Gene3D" id="2.40.70.10">
    <property type="entry name" value="Acid Proteases"/>
    <property type="match status" value="1"/>
</dbReference>
<evidence type="ECO:0000256" key="9">
    <source>
        <dbReference type="SAM" id="MobiDB-lite"/>
    </source>
</evidence>
<dbReference type="GO" id="GO:0008233">
    <property type="term" value="F:peptidase activity"/>
    <property type="evidence" value="ECO:0007669"/>
    <property type="project" value="UniProtKB-KW"/>
</dbReference>
<feature type="domain" description="Reverse transcriptase" evidence="10">
    <location>
        <begin position="611"/>
        <end position="790"/>
    </location>
</feature>
<keyword evidence="3" id="KW-0548">Nucleotidyltransferase</keyword>
<dbReference type="Gene3D" id="3.10.10.10">
    <property type="entry name" value="HIV Type 1 Reverse Transcriptase, subunit A, domain 1"/>
    <property type="match status" value="1"/>
</dbReference>
<dbReference type="EMBL" id="JAWDGP010001640">
    <property type="protein sequence ID" value="KAK3789682.1"/>
    <property type="molecule type" value="Genomic_DNA"/>
</dbReference>
<dbReference type="Proteomes" id="UP001283361">
    <property type="component" value="Unassembled WGS sequence"/>
</dbReference>
<dbReference type="GO" id="GO:0006508">
    <property type="term" value="P:proteolysis"/>
    <property type="evidence" value="ECO:0007669"/>
    <property type="project" value="UniProtKB-KW"/>
</dbReference>
<dbReference type="SUPFAM" id="SSF53098">
    <property type="entry name" value="Ribonuclease H-like"/>
    <property type="match status" value="1"/>
</dbReference>
<evidence type="ECO:0000256" key="5">
    <source>
        <dbReference type="ARBA" id="ARBA00022759"/>
    </source>
</evidence>
<dbReference type="InterPro" id="IPR043128">
    <property type="entry name" value="Rev_trsase/Diguanyl_cyclase"/>
</dbReference>
<feature type="domain" description="Integrase catalytic" evidence="11">
    <location>
        <begin position="1225"/>
        <end position="1383"/>
    </location>
</feature>
<dbReference type="InterPro" id="IPR043502">
    <property type="entry name" value="DNA/RNA_pol_sf"/>
</dbReference>
<organism evidence="12 13">
    <name type="scientific">Elysia crispata</name>
    <name type="common">lettuce slug</name>
    <dbReference type="NCBI Taxonomy" id="231223"/>
    <lineage>
        <taxon>Eukaryota</taxon>
        <taxon>Metazoa</taxon>
        <taxon>Spiralia</taxon>
        <taxon>Lophotrochozoa</taxon>
        <taxon>Mollusca</taxon>
        <taxon>Gastropoda</taxon>
        <taxon>Heterobranchia</taxon>
        <taxon>Euthyneura</taxon>
        <taxon>Panpulmonata</taxon>
        <taxon>Sacoglossa</taxon>
        <taxon>Placobranchoidea</taxon>
        <taxon>Plakobranchidae</taxon>
        <taxon>Elysia</taxon>
    </lineage>
</organism>
<dbReference type="InterPro" id="IPR050951">
    <property type="entry name" value="Retrovirus_Pol_polyprotein"/>
</dbReference>
<dbReference type="FunFam" id="3.10.20.370:FF:000001">
    <property type="entry name" value="Retrovirus-related Pol polyprotein from transposon 17.6-like protein"/>
    <property type="match status" value="1"/>
</dbReference>
<gene>
    <name evidence="12" type="ORF">RRG08_034895</name>
</gene>
<keyword evidence="7" id="KW-0695">RNA-directed DNA polymerase</keyword>
<keyword evidence="6" id="KW-0378">Hydrolase</keyword>
<feature type="non-terminal residue" evidence="12">
    <location>
        <position position="1"/>
    </location>
</feature>
<dbReference type="FunFam" id="1.10.340.70:FF:000001">
    <property type="entry name" value="Retrovirus-related Pol polyprotein from transposon gypsy-like Protein"/>
    <property type="match status" value="1"/>
</dbReference>
<protein>
    <recommendedName>
        <fullName evidence="14">Endonuclease</fullName>
    </recommendedName>
</protein>
<dbReference type="InterPro" id="IPR036397">
    <property type="entry name" value="RNaseH_sf"/>
</dbReference>
<keyword evidence="4" id="KW-0540">Nuclease</keyword>
<dbReference type="Gene3D" id="3.30.70.270">
    <property type="match status" value="2"/>
</dbReference>
<keyword evidence="13" id="KW-1185">Reference proteome</keyword>
<dbReference type="FunFam" id="3.10.10.10:FF:000007">
    <property type="entry name" value="Retrovirus-related Pol polyprotein from transposon 17.6-like Protein"/>
    <property type="match status" value="1"/>
</dbReference>
<dbReference type="Pfam" id="PF00078">
    <property type="entry name" value="RVT_1"/>
    <property type="match status" value="1"/>
</dbReference>
<evidence type="ECO:0000256" key="8">
    <source>
        <dbReference type="ARBA" id="ARBA00023268"/>
    </source>
</evidence>
<dbReference type="GO" id="GO:0004519">
    <property type="term" value="F:endonuclease activity"/>
    <property type="evidence" value="ECO:0007669"/>
    <property type="project" value="UniProtKB-KW"/>
</dbReference>
<evidence type="ECO:0000259" key="11">
    <source>
        <dbReference type="PROSITE" id="PS50994"/>
    </source>
</evidence>
<dbReference type="SUPFAM" id="SSF56672">
    <property type="entry name" value="DNA/RNA polymerases"/>
    <property type="match status" value="1"/>
</dbReference>
<dbReference type="PANTHER" id="PTHR37984:SF5">
    <property type="entry name" value="PROTEIN NYNRIN-LIKE"/>
    <property type="match status" value="1"/>
</dbReference>
<evidence type="ECO:0000256" key="7">
    <source>
        <dbReference type="ARBA" id="ARBA00022918"/>
    </source>
</evidence>
<dbReference type="Pfam" id="PF00665">
    <property type="entry name" value="rve"/>
    <property type="match status" value="1"/>
</dbReference>
<dbReference type="Gene3D" id="3.30.420.10">
    <property type="entry name" value="Ribonuclease H-like superfamily/Ribonuclease H"/>
    <property type="match status" value="1"/>
</dbReference>
<dbReference type="Gene3D" id="1.10.340.70">
    <property type="match status" value="1"/>
</dbReference>
<dbReference type="FunFam" id="3.30.420.10:FF:000032">
    <property type="entry name" value="Retrovirus-related Pol polyprotein from transposon 297-like Protein"/>
    <property type="match status" value="1"/>
</dbReference>
<dbReference type="CDD" id="cd01647">
    <property type="entry name" value="RT_LTR"/>
    <property type="match status" value="1"/>
</dbReference>
<evidence type="ECO:0000259" key="10">
    <source>
        <dbReference type="PROSITE" id="PS50878"/>
    </source>
</evidence>
<keyword evidence="8" id="KW-0511">Multifunctional enzyme</keyword>
<evidence type="ECO:0008006" key="14">
    <source>
        <dbReference type="Google" id="ProtNLM"/>
    </source>
</evidence>
<dbReference type="Pfam" id="PF17921">
    <property type="entry name" value="Integrase_H2C2"/>
    <property type="match status" value="1"/>
</dbReference>
<dbReference type="GO" id="GO:0003676">
    <property type="term" value="F:nucleic acid binding"/>
    <property type="evidence" value="ECO:0007669"/>
    <property type="project" value="InterPro"/>
</dbReference>
<keyword evidence="1" id="KW-0645">Protease</keyword>
<dbReference type="InterPro" id="IPR021109">
    <property type="entry name" value="Peptidase_aspartic_dom_sf"/>
</dbReference>
<dbReference type="InterPro" id="IPR001584">
    <property type="entry name" value="Integrase_cat-core"/>
</dbReference>
<proteinExistence type="predicted"/>
<comment type="caution">
    <text evidence="12">The sequence shown here is derived from an EMBL/GenBank/DDBJ whole genome shotgun (WGS) entry which is preliminary data.</text>
</comment>